<evidence type="ECO:0000259" key="3">
    <source>
        <dbReference type="Pfam" id="PF00089"/>
    </source>
</evidence>
<keyword evidence="4" id="KW-0378">Hydrolase</keyword>
<dbReference type="InterPro" id="IPR043504">
    <property type="entry name" value="Peptidase_S1_PA_chymotrypsin"/>
</dbReference>
<dbReference type="EMBL" id="JBBWSC010000001">
    <property type="protein sequence ID" value="MEL0537218.1"/>
    <property type="molecule type" value="Genomic_DNA"/>
</dbReference>
<sequence>MIKVAKKAGMRKYIYGVALGLMMICVLLMFQVNKVQAAETTGVNKVVNHKVINGKMNQTQGNTQAPQTATKTVNRKVVPSQKIPTTSQSTTTPKMTQNKLPQKTTAVHNYKNVPQSAKAPSKVAPKMKPQLLASTVNTTKAKPKVAAPVKKVAVAPKKTVPVNTKKPAVAVKAQPKTVKTAPKSKTTTAKAKPQLLATTTKSQPVKKAPVKVVSKPKAVPKPAPKVAPKPTTSNYYNQAPKRWPANMPGGDNVRDFGQTTYASGINDALKIMKASGNKGVSIEHTTPQAANIATVYNWNPTAKSLKYGTGTAIGKHTILTANHVVNDQQAHKPMTPSKVQNLRINLAQQGSKVMRTLTVTGVKMMQYGDVALLYTNEDISKYMSVRKIAPEASITNMKANTPIHLYHYGLPAGQFKNDPMGTMYHSRGKYSMMARNVNPIGYYQMMAEPGSSGGAILNSKSEVIGVHAFRIASGEYQKYNLNTMAELRGNLRKEVLKNIK</sequence>
<organism evidence="4 5">
    <name type="scientific">Staphylococcus debuckii</name>
    <dbReference type="NCBI Taxonomy" id="2044912"/>
    <lineage>
        <taxon>Bacteria</taxon>
        <taxon>Bacillati</taxon>
        <taxon>Bacillota</taxon>
        <taxon>Bacilli</taxon>
        <taxon>Bacillales</taxon>
        <taxon>Staphylococcaceae</taxon>
        <taxon>Staphylococcus</taxon>
    </lineage>
</organism>
<protein>
    <submittedName>
        <fullName evidence="4">Trypsin-like serine protease</fullName>
        <ecNumber evidence="4">3.4.21.-</ecNumber>
    </submittedName>
</protein>
<name>A0ABU9EUP2_9STAP</name>
<feature type="compositionally biased region" description="Low complexity" evidence="2">
    <location>
        <begin position="171"/>
        <end position="193"/>
    </location>
</feature>
<keyword evidence="1" id="KW-0720">Serine protease</keyword>
<dbReference type="InterPro" id="IPR001254">
    <property type="entry name" value="Trypsin_dom"/>
</dbReference>
<evidence type="ECO:0000313" key="4">
    <source>
        <dbReference type="EMBL" id="MEL0537218.1"/>
    </source>
</evidence>
<proteinExistence type="predicted"/>
<feature type="region of interest" description="Disordered" evidence="2">
    <location>
        <begin position="171"/>
        <end position="246"/>
    </location>
</feature>
<reference evidence="4 5" key="1">
    <citation type="submission" date="2024-04" db="EMBL/GenBank/DDBJ databases">
        <title>Staphylococcus debuckii a clinical isolate.</title>
        <authorList>
            <person name="Magnan C."/>
            <person name="Plumet L."/>
            <person name="Morsli M."/>
            <person name="Molle V."/>
            <person name="Lavigne J.-P."/>
        </authorList>
    </citation>
    <scope>NUCLEOTIDE SEQUENCE [LARGE SCALE GENOMIC DNA]</scope>
    <source>
        <strain evidence="4 5">NSD001</strain>
    </source>
</reference>
<dbReference type="SUPFAM" id="SSF50494">
    <property type="entry name" value="Trypsin-like serine proteases"/>
    <property type="match status" value="1"/>
</dbReference>
<evidence type="ECO:0000256" key="2">
    <source>
        <dbReference type="SAM" id="MobiDB-lite"/>
    </source>
</evidence>
<evidence type="ECO:0000313" key="5">
    <source>
        <dbReference type="Proteomes" id="UP001380601"/>
    </source>
</evidence>
<accession>A0ABU9EUP2</accession>
<dbReference type="InterPro" id="IPR009003">
    <property type="entry name" value="Peptidase_S1_PA"/>
</dbReference>
<dbReference type="EC" id="3.4.21.-" evidence="4"/>
<feature type="compositionally biased region" description="Low complexity" evidence="2">
    <location>
        <begin position="205"/>
        <end position="217"/>
    </location>
</feature>
<keyword evidence="1" id="KW-0645">Protease</keyword>
<gene>
    <name evidence="4" type="ORF">AADA34_00585</name>
</gene>
<dbReference type="Gene3D" id="2.40.10.10">
    <property type="entry name" value="Trypsin-like serine proteases"/>
    <property type="match status" value="2"/>
</dbReference>
<comment type="caution">
    <text evidence="4">The sequence shown here is derived from an EMBL/GenBank/DDBJ whole genome shotgun (WGS) entry which is preliminary data.</text>
</comment>
<keyword evidence="5" id="KW-1185">Reference proteome</keyword>
<dbReference type="RefSeq" id="WP_341610920.1">
    <property type="nucleotide sequence ID" value="NZ_JBBWSC010000001.1"/>
</dbReference>
<dbReference type="Pfam" id="PF00089">
    <property type="entry name" value="Trypsin"/>
    <property type="match status" value="1"/>
</dbReference>
<dbReference type="Proteomes" id="UP001380601">
    <property type="component" value="Unassembled WGS sequence"/>
</dbReference>
<evidence type="ECO:0000256" key="1">
    <source>
        <dbReference type="ARBA" id="ARBA00022825"/>
    </source>
</evidence>
<feature type="domain" description="Peptidase S1" evidence="3">
    <location>
        <begin position="300"/>
        <end position="479"/>
    </location>
</feature>
<dbReference type="GO" id="GO:0016787">
    <property type="term" value="F:hydrolase activity"/>
    <property type="evidence" value="ECO:0007669"/>
    <property type="project" value="UniProtKB-KW"/>
</dbReference>